<evidence type="ECO:0000256" key="11">
    <source>
        <dbReference type="ARBA" id="ARBA00023033"/>
    </source>
</evidence>
<dbReference type="GO" id="GO:0005506">
    <property type="term" value="F:iron ion binding"/>
    <property type="evidence" value="ECO:0007669"/>
    <property type="project" value="InterPro"/>
</dbReference>
<keyword evidence="7 13" id="KW-0479">Metal-binding</keyword>
<dbReference type="InterPro" id="IPR001128">
    <property type="entry name" value="Cyt_P450"/>
</dbReference>
<evidence type="ECO:0000256" key="4">
    <source>
        <dbReference type="ARBA" id="ARBA00010617"/>
    </source>
</evidence>
<dbReference type="Pfam" id="PF00067">
    <property type="entry name" value="p450"/>
    <property type="match status" value="1"/>
</dbReference>
<sequence length="540" mass="60072">MLDISLLHLCIALGGLCLLYLFSRWTTQQSGLRGPPSPSIFWGVSKMLHQALDPGHLYEAWAKEYGLVYQITAALGTPQVIVCDSKAIAYIFSKDAFTFVRTPGFRAVVEVLIGKGILWAEGESHKRQRKGLNPAFSNSAVQALTGTFFDVAHKIKASWDVILDSHPTDSEVIIEVQEWMNRAAIDCIGIAGFSHDFNAVGGESSAAIDALKSFNEAQFSGLSLLSHLLQFFIPPLGRLPSRRNLLYRNLSQFSERILGDLLATTRRERDEILEEKEVKTSAIGLLIKAERSEGNLHIDEEEVMAQMKTILIAGFDPPATTLVWVLIELSRRLDIQAQLREELNHFPNADPSWEKLQTSFPLLDAVVSEVLRLHPSPPEMTRMAGEDTVLPLNTPIIDANGRSIDQIPISKGTLITLPTQYLNSLPATWGSDAKEFNPYRWLKGSNKATEENVAHRRLLSFGDGTRICLGKAFTLAEMKAVIMVLIRSYSFELPNGPNTKIERHSSLLPRPKIAGQDGAKVPLRVRRNNNGGSWIRDIYV</sequence>
<proteinExistence type="inferred from homology"/>
<dbReference type="OrthoDB" id="1470350at2759"/>
<dbReference type="Proteomes" id="UP000308652">
    <property type="component" value="Unassembled WGS sequence"/>
</dbReference>
<evidence type="ECO:0000256" key="15">
    <source>
        <dbReference type="SAM" id="Phobius"/>
    </source>
</evidence>
<keyword evidence="8 15" id="KW-1133">Transmembrane helix</keyword>
<comment type="cofactor">
    <cofactor evidence="1 13">
        <name>heme</name>
        <dbReference type="ChEBI" id="CHEBI:30413"/>
    </cofactor>
</comment>
<evidence type="ECO:0000256" key="7">
    <source>
        <dbReference type="ARBA" id="ARBA00022723"/>
    </source>
</evidence>
<dbReference type="InterPro" id="IPR050121">
    <property type="entry name" value="Cytochrome_P450_monoxygenase"/>
</dbReference>
<accession>A0A5C3M248</accession>
<evidence type="ECO:0000256" key="9">
    <source>
        <dbReference type="ARBA" id="ARBA00023002"/>
    </source>
</evidence>
<evidence type="ECO:0000256" key="8">
    <source>
        <dbReference type="ARBA" id="ARBA00022989"/>
    </source>
</evidence>
<keyword evidence="11 14" id="KW-0503">Monooxygenase</keyword>
<name>A0A5C3M248_9AGAR</name>
<evidence type="ECO:0000256" key="3">
    <source>
        <dbReference type="ARBA" id="ARBA00004721"/>
    </source>
</evidence>
<evidence type="ECO:0000256" key="14">
    <source>
        <dbReference type="RuleBase" id="RU000461"/>
    </source>
</evidence>
<dbReference type="GO" id="GO:0004497">
    <property type="term" value="F:monooxygenase activity"/>
    <property type="evidence" value="ECO:0007669"/>
    <property type="project" value="UniProtKB-KW"/>
</dbReference>
<evidence type="ECO:0000256" key="2">
    <source>
        <dbReference type="ARBA" id="ARBA00004370"/>
    </source>
</evidence>
<dbReference type="PANTHER" id="PTHR24305:SF166">
    <property type="entry name" value="CYTOCHROME P450 12A4, MITOCHONDRIAL-RELATED"/>
    <property type="match status" value="1"/>
</dbReference>
<evidence type="ECO:0000313" key="17">
    <source>
        <dbReference type="Proteomes" id="UP000308652"/>
    </source>
</evidence>
<evidence type="ECO:0000256" key="5">
    <source>
        <dbReference type="ARBA" id="ARBA00022617"/>
    </source>
</evidence>
<dbReference type="GO" id="GO:0016020">
    <property type="term" value="C:membrane"/>
    <property type="evidence" value="ECO:0007669"/>
    <property type="project" value="UniProtKB-SubCell"/>
</dbReference>
<gene>
    <name evidence="16" type="ORF">BDQ12DRAFT_737809</name>
</gene>
<comment type="pathway">
    <text evidence="3">Secondary metabolite biosynthesis; terpenoid biosynthesis.</text>
</comment>
<comment type="similarity">
    <text evidence="4 14">Belongs to the cytochrome P450 family.</text>
</comment>
<keyword evidence="6 15" id="KW-0812">Transmembrane</keyword>
<dbReference type="SUPFAM" id="SSF48264">
    <property type="entry name" value="Cytochrome P450"/>
    <property type="match status" value="1"/>
</dbReference>
<reference evidence="16 17" key="1">
    <citation type="journal article" date="2019" name="Nat. Ecol. Evol.">
        <title>Megaphylogeny resolves global patterns of mushroom evolution.</title>
        <authorList>
            <person name="Varga T."/>
            <person name="Krizsan K."/>
            <person name="Foldi C."/>
            <person name="Dima B."/>
            <person name="Sanchez-Garcia M."/>
            <person name="Sanchez-Ramirez S."/>
            <person name="Szollosi G.J."/>
            <person name="Szarkandi J.G."/>
            <person name="Papp V."/>
            <person name="Albert L."/>
            <person name="Andreopoulos W."/>
            <person name="Angelini C."/>
            <person name="Antonin V."/>
            <person name="Barry K.W."/>
            <person name="Bougher N.L."/>
            <person name="Buchanan P."/>
            <person name="Buyck B."/>
            <person name="Bense V."/>
            <person name="Catcheside P."/>
            <person name="Chovatia M."/>
            <person name="Cooper J."/>
            <person name="Damon W."/>
            <person name="Desjardin D."/>
            <person name="Finy P."/>
            <person name="Geml J."/>
            <person name="Haridas S."/>
            <person name="Hughes K."/>
            <person name="Justo A."/>
            <person name="Karasinski D."/>
            <person name="Kautmanova I."/>
            <person name="Kiss B."/>
            <person name="Kocsube S."/>
            <person name="Kotiranta H."/>
            <person name="LaButti K.M."/>
            <person name="Lechner B.E."/>
            <person name="Liimatainen K."/>
            <person name="Lipzen A."/>
            <person name="Lukacs Z."/>
            <person name="Mihaltcheva S."/>
            <person name="Morgado L.N."/>
            <person name="Niskanen T."/>
            <person name="Noordeloos M.E."/>
            <person name="Ohm R.A."/>
            <person name="Ortiz-Santana B."/>
            <person name="Ovrebo C."/>
            <person name="Racz N."/>
            <person name="Riley R."/>
            <person name="Savchenko A."/>
            <person name="Shiryaev A."/>
            <person name="Soop K."/>
            <person name="Spirin V."/>
            <person name="Szebenyi C."/>
            <person name="Tomsovsky M."/>
            <person name="Tulloss R.E."/>
            <person name="Uehling J."/>
            <person name="Grigoriev I.V."/>
            <person name="Vagvolgyi C."/>
            <person name="Papp T."/>
            <person name="Martin F.M."/>
            <person name="Miettinen O."/>
            <person name="Hibbett D.S."/>
            <person name="Nagy L.G."/>
        </authorList>
    </citation>
    <scope>NUCLEOTIDE SEQUENCE [LARGE SCALE GENOMIC DNA]</scope>
    <source>
        <strain evidence="16 17">CBS 166.37</strain>
    </source>
</reference>
<keyword evidence="5 13" id="KW-0349">Heme</keyword>
<dbReference type="AlphaFoldDB" id="A0A5C3M248"/>
<evidence type="ECO:0000256" key="6">
    <source>
        <dbReference type="ARBA" id="ARBA00022692"/>
    </source>
</evidence>
<dbReference type="Gene3D" id="1.10.630.10">
    <property type="entry name" value="Cytochrome P450"/>
    <property type="match status" value="1"/>
</dbReference>
<evidence type="ECO:0000256" key="13">
    <source>
        <dbReference type="PIRSR" id="PIRSR602403-1"/>
    </source>
</evidence>
<comment type="subcellular location">
    <subcellularLocation>
        <location evidence="2">Membrane</location>
    </subcellularLocation>
</comment>
<dbReference type="PROSITE" id="PS00086">
    <property type="entry name" value="CYTOCHROME_P450"/>
    <property type="match status" value="1"/>
</dbReference>
<evidence type="ECO:0000256" key="10">
    <source>
        <dbReference type="ARBA" id="ARBA00023004"/>
    </source>
</evidence>
<evidence type="ECO:0000256" key="1">
    <source>
        <dbReference type="ARBA" id="ARBA00001971"/>
    </source>
</evidence>
<evidence type="ECO:0000256" key="12">
    <source>
        <dbReference type="ARBA" id="ARBA00023136"/>
    </source>
</evidence>
<keyword evidence="17" id="KW-1185">Reference proteome</keyword>
<dbReference type="GO" id="GO:0016705">
    <property type="term" value="F:oxidoreductase activity, acting on paired donors, with incorporation or reduction of molecular oxygen"/>
    <property type="evidence" value="ECO:0007669"/>
    <property type="project" value="InterPro"/>
</dbReference>
<dbReference type="PRINTS" id="PR00385">
    <property type="entry name" value="P450"/>
</dbReference>
<protein>
    <submittedName>
        <fullName evidence="16">Cytochrome P450</fullName>
    </submittedName>
</protein>
<dbReference type="PANTHER" id="PTHR24305">
    <property type="entry name" value="CYTOCHROME P450"/>
    <property type="match status" value="1"/>
</dbReference>
<feature type="transmembrane region" description="Helical" evidence="15">
    <location>
        <begin position="6"/>
        <end position="23"/>
    </location>
</feature>
<keyword evidence="9 14" id="KW-0560">Oxidoreductase</keyword>
<dbReference type="InterPro" id="IPR002403">
    <property type="entry name" value="Cyt_P450_E_grp-IV"/>
</dbReference>
<organism evidence="16 17">
    <name type="scientific">Crucibulum laeve</name>
    <dbReference type="NCBI Taxonomy" id="68775"/>
    <lineage>
        <taxon>Eukaryota</taxon>
        <taxon>Fungi</taxon>
        <taxon>Dikarya</taxon>
        <taxon>Basidiomycota</taxon>
        <taxon>Agaricomycotina</taxon>
        <taxon>Agaricomycetes</taxon>
        <taxon>Agaricomycetidae</taxon>
        <taxon>Agaricales</taxon>
        <taxon>Agaricineae</taxon>
        <taxon>Nidulariaceae</taxon>
        <taxon>Crucibulum</taxon>
    </lineage>
</organism>
<dbReference type="InterPro" id="IPR017972">
    <property type="entry name" value="Cyt_P450_CS"/>
</dbReference>
<dbReference type="PRINTS" id="PR00465">
    <property type="entry name" value="EP450IV"/>
</dbReference>
<dbReference type="STRING" id="68775.A0A5C3M248"/>
<dbReference type="GO" id="GO:0020037">
    <property type="term" value="F:heme binding"/>
    <property type="evidence" value="ECO:0007669"/>
    <property type="project" value="InterPro"/>
</dbReference>
<evidence type="ECO:0000313" key="16">
    <source>
        <dbReference type="EMBL" id="TFK35081.1"/>
    </source>
</evidence>
<dbReference type="EMBL" id="ML213625">
    <property type="protein sequence ID" value="TFK35081.1"/>
    <property type="molecule type" value="Genomic_DNA"/>
</dbReference>
<keyword evidence="12 15" id="KW-0472">Membrane</keyword>
<dbReference type="InterPro" id="IPR036396">
    <property type="entry name" value="Cyt_P450_sf"/>
</dbReference>
<feature type="binding site" description="axial binding residue" evidence="13">
    <location>
        <position position="468"/>
    </location>
    <ligand>
        <name>heme</name>
        <dbReference type="ChEBI" id="CHEBI:30413"/>
    </ligand>
    <ligandPart>
        <name>Fe</name>
        <dbReference type="ChEBI" id="CHEBI:18248"/>
    </ligandPart>
</feature>
<keyword evidence="10 13" id="KW-0408">Iron</keyword>